<proteinExistence type="predicted"/>
<evidence type="ECO:0000313" key="3">
    <source>
        <dbReference type="Proteomes" id="UP000018769"/>
    </source>
</evidence>
<evidence type="ECO:0000256" key="1">
    <source>
        <dbReference type="SAM" id="Coils"/>
    </source>
</evidence>
<dbReference type="HOGENOM" id="CLU_757959_0_0_7"/>
<keyword evidence="1" id="KW-0175">Coiled coil</keyword>
<reference evidence="2 3" key="1">
    <citation type="journal article" date="2015" name="Biol. Direct">
        <title>Babela massiliensis, a representative of a widespread bacterial phylum with unusual adaptations to parasitism in amoebae.</title>
        <authorList>
            <person name="Pagnier I."/>
            <person name="Yutin N."/>
            <person name="Croce O."/>
            <person name="Makarova K.S."/>
            <person name="Wolf Y.I."/>
            <person name="Benamar S."/>
            <person name="Raoult D."/>
            <person name="Koonin E.V."/>
            <person name="La Scola B."/>
        </authorList>
    </citation>
    <scope>NUCLEOTIDE SEQUENCE [LARGE SCALE GENOMIC DNA]</scope>
    <source>
        <strain evidence="3">BABL1</strain>
    </source>
</reference>
<dbReference type="EMBL" id="HG793133">
    <property type="protein sequence ID" value="CDK30566.1"/>
    <property type="molecule type" value="Genomic_DNA"/>
</dbReference>
<organism evidence="2 3">
    <name type="scientific">Candidatus Babela massiliensis</name>
    <dbReference type="NCBI Taxonomy" id="673862"/>
    <lineage>
        <taxon>Bacteria</taxon>
        <taxon>Candidatus Babelota</taxon>
        <taxon>Candidatus Babeliae</taxon>
        <taxon>Candidatus Babeliales</taxon>
        <taxon>Candidatus Babeliaceae</taxon>
        <taxon>Candidatus Babela</taxon>
    </lineage>
</organism>
<dbReference type="Proteomes" id="UP000018769">
    <property type="component" value="Chromosome I"/>
</dbReference>
<feature type="coiled-coil region" evidence="1">
    <location>
        <begin position="29"/>
        <end position="89"/>
    </location>
</feature>
<dbReference type="KEGG" id="dpb:BABL1_gene_450"/>
<name>V6DJ78_9BACT</name>
<gene>
    <name evidence="2" type="ORF">BABL1_gene_450</name>
</gene>
<protein>
    <submittedName>
        <fullName evidence="2">Uncharacterized protein</fullName>
    </submittedName>
</protein>
<keyword evidence="3" id="KW-1185">Reference proteome</keyword>
<evidence type="ECO:0000313" key="2">
    <source>
        <dbReference type="EMBL" id="CDK30566.1"/>
    </source>
</evidence>
<dbReference type="STRING" id="673862.BABL1_gene_450"/>
<dbReference type="RefSeq" id="WP_023791896.1">
    <property type="nucleotide sequence ID" value="NC_023003.1"/>
</dbReference>
<accession>V6DJ78</accession>
<dbReference type="AlphaFoldDB" id="V6DJ78"/>
<sequence>MHKKIFFTLQLLFALNFNIIISQDNSEDIESVSERVNQLNSKIDSNNSKLKYLEQNLNQIKYINISSRLQKLETDVEKLNKIYELKKKITDLQYTKKINKIVESTPWILLGITKDSSEIEAKTAFINKLDSSNLNFETLKNSYKNFLKRNNSEENFESKFEDNINQILKERKDLQQKQALIIEKENIMKSILSNIIFESLIIINEANKINALSNKNRLYRELSAMSNIAINSLYSGVKLLSIIKSTLDFKKPNSRLEKSTKLLGFTNSISNIIIALKDLRILKDTHLDYRYMYCDETKLAHYIWIAINKLTPYILFAKARNTNDNIDLLEVFEKPNKLTQKSIDEFNFASELANTSENIRKYLIS</sequence>
<dbReference type="OrthoDB" id="9779889at2"/>